<organism evidence="21">
    <name type="scientific">Absidia glauca</name>
    <name type="common">Pin mould</name>
    <dbReference type="NCBI Taxonomy" id="4829"/>
    <lineage>
        <taxon>Eukaryota</taxon>
        <taxon>Fungi</taxon>
        <taxon>Fungi incertae sedis</taxon>
        <taxon>Mucoromycota</taxon>
        <taxon>Mucoromycotina</taxon>
        <taxon>Mucoromycetes</taxon>
        <taxon>Mucorales</taxon>
        <taxon>Cunninghamellaceae</taxon>
        <taxon>Absidia</taxon>
    </lineage>
</organism>
<keyword evidence="9 20" id="KW-0732">Signal</keyword>
<keyword evidence="11" id="KW-0472">Membrane</keyword>
<protein>
    <recommendedName>
        <fullName evidence="5">glucan endo-1,3-beta-D-glucosidase</fullName>
        <ecNumber evidence="5">3.2.1.39</ecNumber>
    </recommendedName>
    <alternativeName>
        <fullName evidence="18">Endo-1,3-beta-glucanase btgC</fullName>
    </alternativeName>
    <alternativeName>
        <fullName evidence="17">Laminarinase btgC</fullName>
    </alternativeName>
</protein>
<evidence type="ECO:0000256" key="9">
    <source>
        <dbReference type="ARBA" id="ARBA00022729"/>
    </source>
</evidence>
<dbReference type="Gene3D" id="3.20.20.80">
    <property type="entry name" value="Glycosidases"/>
    <property type="match status" value="2"/>
</dbReference>
<evidence type="ECO:0000256" key="2">
    <source>
        <dbReference type="ARBA" id="ARBA00004191"/>
    </source>
</evidence>
<dbReference type="Pfam" id="PF00332">
    <property type="entry name" value="Glyco_hydro_17"/>
    <property type="match status" value="1"/>
</dbReference>
<evidence type="ECO:0000256" key="18">
    <source>
        <dbReference type="ARBA" id="ARBA00043078"/>
    </source>
</evidence>
<evidence type="ECO:0000256" key="5">
    <source>
        <dbReference type="ARBA" id="ARBA00012780"/>
    </source>
</evidence>
<keyword evidence="13" id="KW-0119">Carbohydrate metabolism</keyword>
<keyword evidence="7" id="KW-0134">Cell wall</keyword>
<dbReference type="GO" id="GO:0071555">
    <property type="term" value="P:cell wall organization"/>
    <property type="evidence" value="ECO:0007669"/>
    <property type="project" value="UniProtKB-KW"/>
</dbReference>
<evidence type="ECO:0000256" key="13">
    <source>
        <dbReference type="ARBA" id="ARBA00023277"/>
    </source>
</evidence>
<keyword evidence="22" id="KW-1185">Reference proteome</keyword>
<dbReference type="InterPro" id="IPR017853">
    <property type="entry name" value="GH"/>
</dbReference>
<dbReference type="InterPro" id="IPR000490">
    <property type="entry name" value="Glyco_hydro_17"/>
</dbReference>
<comment type="catalytic activity">
    <reaction evidence="1">
        <text>Hydrolysis of (1-&gt;3)-beta-D-glucosidic linkages in (1-&gt;3)-beta-D-glucans.</text>
        <dbReference type="EC" id="3.2.1.39"/>
    </reaction>
</comment>
<evidence type="ECO:0000256" key="7">
    <source>
        <dbReference type="ARBA" id="ARBA00022512"/>
    </source>
</evidence>
<keyword evidence="8" id="KW-0964">Secreted</keyword>
<proteinExistence type="inferred from homology"/>
<evidence type="ECO:0000256" key="19">
    <source>
        <dbReference type="RuleBase" id="RU004335"/>
    </source>
</evidence>
<feature type="signal peptide" evidence="20">
    <location>
        <begin position="1"/>
        <end position="24"/>
    </location>
</feature>
<keyword evidence="14" id="KW-0961">Cell wall biogenesis/degradation</keyword>
<evidence type="ECO:0000256" key="16">
    <source>
        <dbReference type="ARBA" id="ARBA00037649"/>
    </source>
</evidence>
<dbReference type="AlphaFoldDB" id="A0A168NFA7"/>
<name>A0A168NFA7_ABSGL</name>
<dbReference type="STRING" id="4829.A0A168NFA7"/>
<sequence length="299" mass="32118">MYLLSHLITLTVMALICATGLVQSVPLEARAGRPLYGITYTAKHPDGSCHNANDVLQYVKKFKSHGIMNIRTYSQECKQLTNIINAIETVDPAIKVMAAVWIAGTAGDDKEIATLVATLNSAGRDKVRRVVKGITVGNEVIFSKSISSAALVQKIQKVKSATASFGIPVGTVDTPNTYPSNVIDACDEIGVNIHPYFGGVTVAQAGSNMMATYKAFVGKAKGKPLFVAETGWPTAGKTNGQSVPSVPNLQSYVNQMRKMDIKYYYFEAQDASWKNAGSNGVETHWGLYDASGAPKITSF</sequence>
<evidence type="ECO:0000256" key="14">
    <source>
        <dbReference type="ARBA" id="ARBA00023316"/>
    </source>
</evidence>
<dbReference type="GO" id="GO:0000272">
    <property type="term" value="P:polysaccharide catabolic process"/>
    <property type="evidence" value="ECO:0007669"/>
    <property type="project" value="UniProtKB-KW"/>
</dbReference>
<evidence type="ECO:0000256" key="20">
    <source>
        <dbReference type="SAM" id="SignalP"/>
    </source>
</evidence>
<dbReference type="Proteomes" id="UP000078561">
    <property type="component" value="Unassembled WGS sequence"/>
</dbReference>
<evidence type="ECO:0000256" key="17">
    <source>
        <dbReference type="ARBA" id="ARBA00042373"/>
    </source>
</evidence>
<feature type="chain" id="PRO_5007899330" description="glucan endo-1,3-beta-D-glucosidase" evidence="20">
    <location>
        <begin position="25"/>
        <end position="299"/>
    </location>
</feature>
<dbReference type="SUPFAM" id="SSF51445">
    <property type="entry name" value="(Trans)glycosidases"/>
    <property type="match status" value="1"/>
</dbReference>
<dbReference type="PANTHER" id="PTHR16631">
    <property type="entry name" value="GLUCAN 1,3-BETA-GLUCOSIDASE"/>
    <property type="match status" value="1"/>
</dbReference>
<dbReference type="OMA" id="CHNANDV"/>
<dbReference type="PANTHER" id="PTHR16631:SF17">
    <property type="entry name" value="GLUCAN ENDO-1,3-BETA-GLUCOSIDASE BTGC"/>
    <property type="match status" value="1"/>
</dbReference>
<reference evidence="21" key="1">
    <citation type="submission" date="2016-04" db="EMBL/GenBank/DDBJ databases">
        <authorList>
            <person name="Evans L.H."/>
            <person name="Alamgir A."/>
            <person name="Owens N."/>
            <person name="Weber N.D."/>
            <person name="Virtaneva K."/>
            <person name="Barbian K."/>
            <person name="Babar A."/>
            <person name="Rosenke K."/>
        </authorList>
    </citation>
    <scope>NUCLEOTIDE SEQUENCE [LARGE SCALE GENOMIC DNA]</scope>
    <source>
        <strain evidence="21">CBS 101.48</strain>
    </source>
</reference>
<dbReference type="InParanoid" id="A0A168NFA7"/>
<keyword evidence="6" id="KW-1003">Cell membrane</keyword>
<keyword evidence="12" id="KW-0325">Glycoprotein</keyword>
<evidence type="ECO:0000256" key="12">
    <source>
        <dbReference type="ARBA" id="ARBA00023180"/>
    </source>
</evidence>
<evidence type="ECO:0000313" key="22">
    <source>
        <dbReference type="Proteomes" id="UP000078561"/>
    </source>
</evidence>
<dbReference type="GO" id="GO:0005886">
    <property type="term" value="C:plasma membrane"/>
    <property type="evidence" value="ECO:0007669"/>
    <property type="project" value="UniProtKB-SubCell"/>
</dbReference>
<accession>A0A168NFA7</accession>
<comment type="similarity">
    <text evidence="4 19">Belongs to the glycosyl hydrolase 17 family.</text>
</comment>
<evidence type="ECO:0000313" key="21">
    <source>
        <dbReference type="EMBL" id="SAM00436.1"/>
    </source>
</evidence>
<evidence type="ECO:0000256" key="4">
    <source>
        <dbReference type="ARBA" id="ARBA00008773"/>
    </source>
</evidence>
<dbReference type="InterPro" id="IPR050732">
    <property type="entry name" value="Beta-glucan_modifiers"/>
</dbReference>
<dbReference type="GO" id="GO:0009277">
    <property type="term" value="C:fungal-type cell wall"/>
    <property type="evidence" value="ECO:0007669"/>
    <property type="project" value="TreeGrafter"/>
</dbReference>
<comment type="subcellular location">
    <subcellularLocation>
        <location evidence="3">Cell membrane</location>
        <topology evidence="3">Single-pass type II membrane protein</topology>
    </subcellularLocation>
    <subcellularLocation>
        <location evidence="2">Secreted</location>
        <location evidence="2">Cell wall</location>
    </subcellularLocation>
</comment>
<keyword evidence="10" id="KW-0378">Hydrolase</keyword>
<dbReference type="GO" id="GO:0005576">
    <property type="term" value="C:extracellular region"/>
    <property type="evidence" value="ECO:0007669"/>
    <property type="project" value="TreeGrafter"/>
</dbReference>
<evidence type="ECO:0000256" key="3">
    <source>
        <dbReference type="ARBA" id="ARBA00004401"/>
    </source>
</evidence>
<dbReference type="EC" id="3.2.1.39" evidence="5"/>
<evidence type="ECO:0000256" key="1">
    <source>
        <dbReference type="ARBA" id="ARBA00000382"/>
    </source>
</evidence>
<evidence type="ECO:0000256" key="15">
    <source>
        <dbReference type="ARBA" id="ARBA00023326"/>
    </source>
</evidence>
<evidence type="ECO:0000256" key="6">
    <source>
        <dbReference type="ARBA" id="ARBA00022475"/>
    </source>
</evidence>
<dbReference type="GO" id="GO:0042973">
    <property type="term" value="F:glucan endo-1,3-beta-D-glucosidase activity"/>
    <property type="evidence" value="ECO:0007669"/>
    <property type="project" value="UniProtKB-EC"/>
</dbReference>
<evidence type="ECO:0000256" key="8">
    <source>
        <dbReference type="ARBA" id="ARBA00022525"/>
    </source>
</evidence>
<evidence type="ECO:0000256" key="11">
    <source>
        <dbReference type="ARBA" id="ARBA00023136"/>
    </source>
</evidence>
<gene>
    <name evidence="21" type="primary">ABSGL_06124.1 scaffold 7701</name>
</gene>
<evidence type="ECO:0000256" key="10">
    <source>
        <dbReference type="ARBA" id="ARBA00022801"/>
    </source>
</evidence>
<comment type="function">
    <text evidence="16">Glucanases play a role in cell expansion during growth, in cell-cell fusion during mating, and in spore release during sporulation. This enzyme may be involved in beta-glucan degradation. Active on laminarin and lichenan.</text>
</comment>
<dbReference type="GO" id="GO:0009986">
    <property type="term" value="C:cell surface"/>
    <property type="evidence" value="ECO:0007669"/>
    <property type="project" value="TreeGrafter"/>
</dbReference>
<dbReference type="OrthoDB" id="77201at2759"/>
<dbReference type="EMBL" id="LT553217">
    <property type="protein sequence ID" value="SAM00436.1"/>
    <property type="molecule type" value="Genomic_DNA"/>
</dbReference>
<keyword evidence="15" id="KW-0624">Polysaccharide degradation</keyword>